<evidence type="ECO:0000313" key="16">
    <source>
        <dbReference type="Proteomes" id="UP000078561"/>
    </source>
</evidence>
<dbReference type="Pfam" id="PF14721">
    <property type="entry name" value="AIF_C"/>
    <property type="match status" value="1"/>
</dbReference>
<evidence type="ECO:0000256" key="1">
    <source>
        <dbReference type="ARBA" id="ARBA00001974"/>
    </source>
</evidence>
<dbReference type="EMBL" id="LT554731">
    <property type="protein sequence ID" value="SAM07304.1"/>
    <property type="molecule type" value="Genomic_DNA"/>
</dbReference>
<dbReference type="GO" id="GO:0005739">
    <property type="term" value="C:mitochondrion"/>
    <property type="evidence" value="ECO:0007669"/>
    <property type="project" value="UniProtKB-SubCell"/>
</dbReference>
<dbReference type="PRINTS" id="PR00368">
    <property type="entry name" value="FADPNR"/>
</dbReference>
<evidence type="ECO:0000256" key="3">
    <source>
        <dbReference type="ARBA" id="ARBA00006442"/>
    </source>
</evidence>
<comment type="catalytic activity">
    <reaction evidence="11">
        <text>A + NADH + H(+) = AH2 + NAD(+)</text>
        <dbReference type="Rhea" id="RHEA:11356"/>
        <dbReference type="ChEBI" id="CHEBI:13193"/>
        <dbReference type="ChEBI" id="CHEBI:15378"/>
        <dbReference type="ChEBI" id="CHEBI:17499"/>
        <dbReference type="ChEBI" id="CHEBI:57540"/>
        <dbReference type="ChEBI" id="CHEBI:57945"/>
    </reaction>
</comment>
<feature type="compositionally biased region" description="Basic and acidic residues" evidence="12">
    <location>
        <begin position="68"/>
        <end position="77"/>
    </location>
</feature>
<dbReference type="Gene3D" id="3.30.390.30">
    <property type="match status" value="1"/>
</dbReference>
<keyword evidence="4" id="KW-0285">Flavoprotein</keyword>
<dbReference type="GO" id="GO:0071949">
    <property type="term" value="F:FAD binding"/>
    <property type="evidence" value="ECO:0007669"/>
    <property type="project" value="TreeGrafter"/>
</dbReference>
<dbReference type="GO" id="GO:0016174">
    <property type="term" value="F:NAD(P)H oxidase H2O2-forming activity"/>
    <property type="evidence" value="ECO:0007669"/>
    <property type="project" value="TreeGrafter"/>
</dbReference>
<dbReference type="GO" id="GO:0006915">
    <property type="term" value="P:apoptotic process"/>
    <property type="evidence" value="ECO:0007669"/>
    <property type="project" value="UniProtKB-KW"/>
</dbReference>
<dbReference type="InterPro" id="IPR036188">
    <property type="entry name" value="FAD/NAD-bd_sf"/>
</dbReference>
<keyword evidence="5" id="KW-0053">Apoptosis</keyword>
<evidence type="ECO:0000259" key="14">
    <source>
        <dbReference type="Pfam" id="PF14721"/>
    </source>
</evidence>
<evidence type="ECO:0000313" key="15">
    <source>
        <dbReference type="EMBL" id="SAM07304.1"/>
    </source>
</evidence>
<comment type="subcellular location">
    <subcellularLocation>
        <location evidence="2">Mitochondrion</location>
    </subcellularLocation>
</comment>
<dbReference type="GO" id="GO:0046983">
    <property type="term" value="F:protein dimerization activity"/>
    <property type="evidence" value="ECO:0007669"/>
    <property type="project" value="InterPro"/>
</dbReference>
<dbReference type="STRING" id="4829.A0A168RRW0"/>
<dbReference type="SUPFAM" id="SSF51905">
    <property type="entry name" value="FAD/NAD(P)-binding domain"/>
    <property type="match status" value="2"/>
</dbReference>
<accession>A0A168RRW0</accession>
<comment type="similarity">
    <text evidence="3">Belongs to the FAD-dependent oxidoreductase family.</text>
</comment>
<evidence type="ECO:0000256" key="6">
    <source>
        <dbReference type="ARBA" id="ARBA00022827"/>
    </source>
</evidence>
<dbReference type="InParanoid" id="A0A168RRW0"/>
<dbReference type="SUPFAM" id="SSF55424">
    <property type="entry name" value="FAD/NAD-linked reductases, dimerisation (C-terminal) domain"/>
    <property type="match status" value="1"/>
</dbReference>
<evidence type="ECO:0000256" key="4">
    <source>
        <dbReference type="ARBA" id="ARBA00022630"/>
    </source>
</evidence>
<evidence type="ECO:0000256" key="7">
    <source>
        <dbReference type="ARBA" id="ARBA00022946"/>
    </source>
</evidence>
<dbReference type="OrthoDB" id="6029at2759"/>
<evidence type="ECO:0000256" key="8">
    <source>
        <dbReference type="ARBA" id="ARBA00023002"/>
    </source>
</evidence>
<keyword evidence="10" id="KW-0496">Mitochondrion</keyword>
<dbReference type="FunCoup" id="A0A168RRW0">
    <property type="interactions" value="426"/>
</dbReference>
<evidence type="ECO:0000256" key="10">
    <source>
        <dbReference type="ARBA" id="ARBA00023128"/>
    </source>
</evidence>
<keyword evidence="16" id="KW-1185">Reference proteome</keyword>
<keyword evidence="7" id="KW-0809">Transit peptide</keyword>
<keyword evidence="9" id="KW-0520">NAD</keyword>
<dbReference type="AlphaFoldDB" id="A0A168RRW0"/>
<keyword evidence="8" id="KW-0560">Oxidoreductase</keyword>
<proteinExistence type="inferred from homology"/>
<evidence type="ECO:0000256" key="5">
    <source>
        <dbReference type="ARBA" id="ARBA00022703"/>
    </source>
</evidence>
<dbReference type="SMART" id="SM01353">
    <property type="entry name" value="AIF_C"/>
    <property type="match status" value="1"/>
</dbReference>
<dbReference type="OMA" id="RSIFFEH"/>
<evidence type="ECO:0000256" key="2">
    <source>
        <dbReference type="ARBA" id="ARBA00004173"/>
    </source>
</evidence>
<feature type="region of interest" description="Disordered" evidence="12">
    <location>
        <begin position="66"/>
        <end position="100"/>
    </location>
</feature>
<evidence type="ECO:0000256" key="11">
    <source>
        <dbReference type="ARBA" id="ARBA00047786"/>
    </source>
</evidence>
<dbReference type="GO" id="GO:0033108">
    <property type="term" value="P:mitochondrial respiratory chain complex assembly"/>
    <property type="evidence" value="ECO:0007669"/>
    <property type="project" value="TreeGrafter"/>
</dbReference>
<feature type="domain" description="FAD/NAD(P)-binding" evidence="13">
    <location>
        <begin position="114"/>
        <end position="443"/>
    </location>
</feature>
<organism evidence="15">
    <name type="scientific">Absidia glauca</name>
    <name type="common">Pin mould</name>
    <dbReference type="NCBI Taxonomy" id="4829"/>
    <lineage>
        <taxon>Eukaryota</taxon>
        <taxon>Fungi</taxon>
        <taxon>Fungi incertae sedis</taxon>
        <taxon>Mucoromycota</taxon>
        <taxon>Mucoromycotina</taxon>
        <taxon>Mucoromycetes</taxon>
        <taxon>Mucorales</taxon>
        <taxon>Cunninghamellaceae</taxon>
        <taxon>Absidia</taxon>
    </lineage>
</organism>
<evidence type="ECO:0000256" key="9">
    <source>
        <dbReference type="ARBA" id="ARBA00023027"/>
    </source>
</evidence>
<dbReference type="PANTHER" id="PTHR43557:SF4">
    <property type="entry name" value="APOPTOSIS-INDUCING FACTOR 1, MITOCHONDRIAL"/>
    <property type="match status" value="1"/>
</dbReference>
<evidence type="ECO:0000259" key="13">
    <source>
        <dbReference type="Pfam" id="PF07992"/>
    </source>
</evidence>
<dbReference type="PRINTS" id="PR00411">
    <property type="entry name" value="PNDRDTASEI"/>
</dbReference>
<feature type="compositionally biased region" description="Low complexity" evidence="12">
    <location>
        <begin position="80"/>
        <end position="92"/>
    </location>
</feature>
<dbReference type="PANTHER" id="PTHR43557">
    <property type="entry name" value="APOPTOSIS-INDUCING FACTOR 1"/>
    <property type="match status" value="1"/>
</dbReference>
<keyword evidence="6" id="KW-0274">FAD</keyword>
<protein>
    <recommendedName>
        <fullName evidence="17">FAD/NAD(P)-binding domain-containing protein</fullName>
    </recommendedName>
</protein>
<sequence length="596" mass="64614">MISAALRASVKRSTLRATRPSALTSTVRQYSSAPSHGATASQSSATPWAIGSLLVFGPILFQLTAPPPKEKKHEQHQHAPVVQPTPVNTTTTEPAEQSPAPVAVTAAKKIQKPYVLIGAGTASFAAAQAIKESDPEANVIIIGDEAYSPYMRPPLSKEIWFSEDPNVANTLQFKDWQGNERSIYYQDDNLYHIIEDASGSDDLTDKIKLLVNKPVTKLNVEDHTATLADGSIIYYNKVLLATGGSPKQLPKQPESSKITTFRTVADLKKLDAIVKPGTHIAVVGGGFLGSELAVALAKRASNEKDIQITQVFPEDGNMANVFPSYLTKWTTSRVRKLGVDVKNNSVIDSLETSEDDGKVVMKMDAGMKSLKVDHVVVAIGIEPRVNLARDAGLEIDEQRAGVMVNAELEARKDVYVAGDMVSFHDIQLGRRRIEHHDHAVLSGRHAGQNMVGRQAKPYRHQSMFWSDLGPEVGYEAVGLIDSQLSTVSVWAKSTAQDTPAVGAAAESDGPRTAGATVAASEGQVTKAVQEKPSPFQDEKFGKGLVFYVRDRKIVGLLLFNVFGKVQEARDIIDAGLTSDKIDNLLKKFDLHAEDSH</sequence>
<feature type="domain" description="Mitochondrial apoptosis-inducing factor C-terminal" evidence="14">
    <location>
        <begin position="446"/>
        <end position="573"/>
    </location>
</feature>
<gene>
    <name evidence="15" type="primary">ABSGL_12943.1 scaffold 13518</name>
</gene>
<reference evidence="15" key="1">
    <citation type="submission" date="2016-04" db="EMBL/GenBank/DDBJ databases">
        <authorList>
            <person name="Evans L.H."/>
            <person name="Alamgir A."/>
            <person name="Owens N."/>
            <person name="Weber N.D."/>
            <person name="Virtaneva K."/>
            <person name="Barbian K."/>
            <person name="Babar A."/>
            <person name="Rosenke K."/>
        </authorList>
    </citation>
    <scope>NUCLEOTIDE SEQUENCE [LARGE SCALE GENOMIC DNA]</scope>
    <source>
        <strain evidence="15">CBS 101.48</strain>
    </source>
</reference>
<dbReference type="InterPro" id="IPR050446">
    <property type="entry name" value="FAD-oxidoreductase/Apoptosis"/>
</dbReference>
<dbReference type="Gene3D" id="3.50.50.60">
    <property type="entry name" value="FAD/NAD(P)-binding domain"/>
    <property type="match status" value="2"/>
</dbReference>
<feature type="compositionally biased region" description="Polar residues" evidence="12">
    <location>
        <begin position="15"/>
        <end position="42"/>
    </location>
</feature>
<dbReference type="InterPro" id="IPR023753">
    <property type="entry name" value="FAD/NAD-binding_dom"/>
</dbReference>
<dbReference type="InterPro" id="IPR029324">
    <property type="entry name" value="AIF_C"/>
</dbReference>
<evidence type="ECO:0008006" key="17">
    <source>
        <dbReference type="Google" id="ProtNLM"/>
    </source>
</evidence>
<name>A0A168RRW0_ABSGL</name>
<comment type="cofactor">
    <cofactor evidence="1">
        <name>FAD</name>
        <dbReference type="ChEBI" id="CHEBI:57692"/>
    </cofactor>
</comment>
<dbReference type="Pfam" id="PF07992">
    <property type="entry name" value="Pyr_redox_2"/>
    <property type="match status" value="1"/>
</dbReference>
<dbReference type="InterPro" id="IPR016156">
    <property type="entry name" value="FAD/NAD-linked_Rdtase_dimer_sf"/>
</dbReference>
<feature type="region of interest" description="Disordered" evidence="12">
    <location>
        <begin position="1"/>
        <end position="42"/>
    </location>
</feature>
<evidence type="ECO:0000256" key="12">
    <source>
        <dbReference type="SAM" id="MobiDB-lite"/>
    </source>
</evidence>
<dbReference type="Proteomes" id="UP000078561">
    <property type="component" value="Unassembled WGS sequence"/>
</dbReference>